<dbReference type="eggNOG" id="COG3266">
    <property type="taxonomic scope" value="Bacteria"/>
</dbReference>
<gene>
    <name evidence="1" type="ordered locus">Lcho_0423</name>
</gene>
<evidence type="ECO:0000313" key="1">
    <source>
        <dbReference type="EMBL" id="ACB32698.1"/>
    </source>
</evidence>
<dbReference type="OrthoDB" id="9152494at2"/>
<accession>B1XX52</accession>
<dbReference type="EMBL" id="CP001013">
    <property type="protein sequence ID" value="ACB32698.1"/>
    <property type="molecule type" value="Genomic_DNA"/>
</dbReference>
<keyword evidence="2" id="KW-1185">Reference proteome</keyword>
<reference evidence="1 2" key="1">
    <citation type="submission" date="2008-03" db="EMBL/GenBank/DDBJ databases">
        <title>Complete sequence of Leptothrix cholodnii SP-6.</title>
        <authorList>
            <consortium name="US DOE Joint Genome Institute"/>
            <person name="Copeland A."/>
            <person name="Lucas S."/>
            <person name="Lapidus A."/>
            <person name="Glavina del Rio T."/>
            <person name="Dalin E."/>
            <person name="Tice H."/>
            <person name="Bruce D."/>
            <person name="Goodwin L."/>
            <person name="Pitluck S."/>
            <person name="Chertkov O."/>
            <person name="Brettin T."/>
            <person name="Detter J.C."/>
            <person name="Han C."/>
            <person name="Kuske C.R."/>
            <person name="Schmutz J."/>
            <person name="Larimer F."/>
            <person name="Land M."/>
            <person name="Hauser L."/>
            <person name="Kyrpides N."/>
            <person name="Lykidis A."/>
            <person name="Emerson D."/>
            <person name="Richardson P."/>
        </authorList>
    </citation>
    <scope>NUCLEOTIDE SEQUENCE [LARGE SCALE GENOMIC DNA]</scope>
    <source>
        <strain evidence="2">ATCC 51168 / LMG 8142 / SP-6</strain>
    </source>
</reference>
<dbReference type="KEGG" id="lch:Lcho_0423"/>
<dbReference type="STRING" id="395495.Lcho_0423"/>
<organism evidence="1 2">
    <name type="scientific">Leptothrix cholodnii (strain ATCC 51168 / LMG 8142 / SP-6)</name>
    <name type="common">Leptothrix discophora (strain SP-6)</name>
    <dbReference type="NCBI Taxonomy" id="395495"/>
    <lineage>
        <taxon>Bacteria</taxon>
        <taxon>Pseudomonadati</taxon>
        <taxon>Pseudomonadota</taxon>
        <taxon>Betaproteobacteria</taxon>
        <taxon>Burkholderiales</taxon>
        <taxon>Sphaerotilaceae</taxon>
        <taxon>Leptothrix</taxon>
    </lineage>
</organism>
<sequence>MAEYFRKTDRGRREVRERSINLPRAARNLLLILDSSKSLDSWIGMINGASLTDGEILIEAGLIELQPGPGLPSRPAAFEPTEPAGLDAWPPVTRPAPLGAAKPFGLSAAAKAPLPTTFDEPVSPDRHRQVPLPIAHATDSSFLETTAGTLPSRLPEDISTFIPLDAGGLPEGSTGLGYTELYDSLNALLRETLGLFRGYRYTLRIERAQNIAELEAVAREFITEVKQVRGESMARMVQRALGLGG</sequence>
<dbReference type="Proteomes" id="UP000001693">
    <property type="component" value="Chromosome"/>
</dbReference>
<dbReference type="AlphaFoldDB" id="B1XX52"/>
<dbReference type="HOGENOM" id="CLU_1132500_0_0_4"/>
<evidence type="ECO:0000313" key="2">
    <source>
        <dbReference type="Proteomes" id="UP000001693"/>
    </source>
</evidence>
<name>B1XX52_LEPCP</name>
<protein>
    <submittedName>
        <fullName evidence="1">Uncharacterized protein</fullName>
    </submittedName>
</protein>
<dbReference type="RefSeq" id="WP_012345460.1">
    <property type="nucleotide sequence ID" value="NC_010524.1"/>
</dbReference>
<proteinExistence type="predicted"/>